<dbReference type="Gene3D" id="3.40.50.300">
    <property type="entry name" value="P-loop containing nucleotide triphosphate hydrolases"/>
    <property type="match status" value="1"/>
</dbReference>
<feature type="compositionally biased region" description="Basic residues" evidence="6">
    <location>
        <begin position="263"/>
        <end position="277"/>
    </location>
</feature>
<feature type="region of interest" description="Disordered" evidence="6">
    <location>
        <begin position="262"/>
        <end position="326"/>
    </location>
</feature>
<reference evidence="8 9" key="1">
    <citation type="submission" date="2016-10" db="EMBL/GenBank/DDBJ databases">
        <authorList>
            <person name="Varghese N."/>
            <person name="Submissions S."/>
        </authorList>
    </citation>
    <scope>NUCLEOTIDE SEQUENCE [LARGE SCALE GENOMIC DNA]</scope>
    <source>
        <strain evidence="8 9">CGMCC 1.11215</strain>
    </source>
</reference>
<feature type="compositionally biased region" description="Basic residues" evidence="6">
    <location>
        <begin position="287"/>
        <end position="296"/>
    </location>
</feature>
<comment type="subcellular location">
    <subcellularLocation>
        <location evidence="1">Cell membrane</location>
        <topology evidence="1">Peripheral membrane protein</topology>
    </subcellularLocation>
</comment>
<dbReference type="STRING" id="1424659.SAMN05216368_105284"/>
<dbReference type="InterPro" id="IPR003439">
    <property type="entry name" value="ABC_transporter-like_ATP-bd"/>
</dbReference>
<dbReference type="GO" id="GO:0005524">
    <property type="term" value="F:ATP binding"/>
    <property type="evidence" value="ECO:0007669"/>
    <property type="project" value="UniProtKB-KW"/>
</dbReference>
<name>A0A5E9FZ48_9MICO</name>
<evidence type="ECO:0000259" key="7">
    <source>
        <dbReference type="PROSITE" id="PS50893"/>
    </source>
</evidence>
<evidence type="ECO:0000256" key="1">
    <source>
        <dbReference type="ARBA" id="ARBA00004202"/>
    </source>
</evidence>
<dbReference type="AlphaFoldDB" id="A0A5E9FZ48"/>
<dbReference type="PANTHER" id="PTHR42711">
    <property type="entry name" value="ABC TRANSPORTER ATP-BINDING PROTEIN"/>
    <property type="match status" value="1"/>
</dbReference>
<feature type="domain" description="ABC transporter" evidence="7">
    <location>
        <begin position="136"/>
        <end position="392"/>
    </location>
</feature>
<keyword evidence="3" id="KW-0547">Nucleotide-binding</keyword>
<evidence type="ECO:0000256" key="2">
    <source>
        <dbReference type="ARBA" id="ARBA00022448"/>
    </source>
</evidence>
<keyword evidence="5" id="KW-0046">Antibiotic resistance</keyword>
<accession>A0A5E9FZ48</accession>
<sequence>MPTYDTPTPIDLAINLAINLPTYDTPTPIDLAINLAINLPVGAIEIFASDHGQIRVGTVSGHAVLKASHGSVQIDEVGGDLDAKLSYGDLEITRAQASVSAKTAYGSIQLREVSRGSVQVESGFGQVTIGVKPGVPAWLDLSSKDGHVRNELDDVDLAVSAGTVTALLGPNGAGKTTAVHILSTLLRPDGGMAFVNGCDVVRDQDGVRAVIGRTGQFSAVDKLLNGEENLLLMARLRHLGAKQSKTRVAELLEQFDLVDAARKPHPRSGRRRGHRLSPHRDTARVDGRRRRDRARRLRDQLAGRGHGHPGEERRDGEQYAPRSHRAAALRQRLRADRLDAGVAAVVRAVPALHSVHRDNSRAAARHPTRLEPRVRHRVVRRDRGRQLRLVTGALRAQIGALDPCHQGRRLRPPAPLCADGRRAYRLES</sequence>
<evidence type="ECO:0000256" key="3">
    <source>
        <dbReference type="ARBA" id="ARBA00022741"/>
    </source>
</evidence>
<dbReference type="InterPro" id="IPR050763">
    <property type="entry name" value="ABC_transporter_ATP-binding"/>
</dbReference>
<dbReference type="Pfam" id="PF00005">
    <property type="entry name" value="ABC_tran"/>
    <property type="match status" value="1"/>
</dbReference>
<evidence type="ECO:0000256" key="5">
    <source>
        <dbReference type="ARBA" id="ARBA00023251"/>
    </source>
</evidence>
<evidence type="ECO:0000256" key="6">
    <source>
        <dbReference type="SAM" id="MobiDB-lite"/>
    </source>
</evidence>
<evidence type="ECO:0000313" key="8">
    <source>
        <dbReference type="EMBL" id="SDN45879.1"/>
    </source>
</evidence>
<dbReference type="EMBL" id="FNIB01000005">
    <property type="protein sequence ID" value="SDN45879.1"/>
    <property type="molecule type" value="Genomic_DNA"/>
</dbReference>
<gene>
    <name evidence="8" type="ORF">SAMN05216368_105284</name>
</gene>
<keyword evidence="4" id="KW-0067">ATP-binding</keyword>
<dbReference type="GO" id="GO:0046677">
    <property type="term" value="P:response to antibiotic"/>
    <property type="evidence" value="ECO:0007669"/>
    <property type="project" value="UniProtKB-KW"/>
</dbReference>
<dbReference type="Proteomes" id="UP000199639">
    <property type="component" value="Unassembled WGS sequence"/>
</dbReference>
<dbReference type="SUPFAM" id="SSF52540">
    <property type="entry name" value="P-loop containing nucleoside triphosphate hydrolases"/>
    <property type="match status" value="1"/>
</dbReference>
<organism evidence="8 9">
    <name type="scientific">Cryobacterium flavum</name>
    <dbReference type="NCBI Taxonomy" id="1424659"/>
    <lineage>
        <taxon>Bacteria</taxon>
        <taxon>Bacillati</taxon>
        <taxon>Actinomycetota</taxon>
        <taxon>Actinomycetes</taxon>
        <taxon>Micrococcales</taxon>
        <taxon>Microbacteriaceae</taxon>
        <taxon>Cryobacterium</taxon>
    </lineage>
</organism>
<evidence type="ECO:0000313" key="9">
    <source>
        <dbReference type="Proteomes" id="UP000199639"/>
    </source>
</evidence>
<protein>
    <submittedName>
        <fullName evidence="8">ABC transporter</fullName>
    </submittedName>
</protein>
<dbReference type="GO" id="GO:0005886">
    <property type="term" value="C:plasma membrane"/>
    <property type="evidence" value="ECO:0007669"/>
    <property type="project" value="UniProtKB-SubCell"/>
</dbReference>
<keyword evidence="2" id="KW-0813">Transport</keyword>
<evidence type="ECO:0000256" key="4">
    <source>
        <dbReference type="ARBA" id="ARBA00022840"/>
    </source>
</evidence>
<dbReference type="GO" id="GO:0016887">
    <property type="term" value="F:ATP hydrolysis activity"/>
    <property type="evidence" value="ECO:0007669"/>
    <property type="project" value="InterPro"/>
</dbReference>
<dbReference type="PANTHER" id="PTHR42711:SF19">
    <property type="entry name" value="DOXORUBICIN RESISTANCE ATP-BINDING PROTEIN DRRA"/>
    <property type="match status" value="1"/>
</dbReference>
<proteinExistence type="predicted"/>
<dbReference type="PROSITE" id="PS50893">
    <property type="entry name" value="ABC_TRANSPORTER_2"/>
    <property type="match status" value="1"/>
</dbReference>
<feature type="compositionally biased region" description="Basic and acidic residues" evidence="6">
    <location>
        <begin position="308"/>
        <end position="317"/>
    </location>
</feature>
<dbReference type="InterPro" id="IPR027417">
    <property type="entry name" value="P-loop_NTPase"/>
</dbReference>